<name>A0AAD6VD45_9AGAR</name>
<dbReference type="Pfam" id="PF24883">
    <property type="entry name" value="NPHP3_N"/>
    <property type="match status" value="1"/>
</dbReference>
<feature type="domain" description="Nephrocystin 3-like N-terminal" evidence="3">
    <location>
        <begin position="189"/>
        <end position="347"/>
    </location>
</feature>
<keyword evidence="1" id="KW-0677">Repeat</keyword>
<dbReference type="InterPro" id="IPR027417">
    <property type="entry name" value="P-loop_NTPase"/>
</dbReference>
<evidence type="ECO:0000313" key="5">
    <source>
        <dbReference type="Proteomes" id="UP001219525"/>
    </source>
</evidence>
<dbReference type="EMBL" id="JARJCW010000040">
    <property type="protein sequence ID" value="KAJ7206392.1"/>
    <property type="molecule type" value="Genomic_DNA"/>
</dbReference>
<evidence type="ECO:0000259" key="3">
    <source>
        <dbReference type="Pfam" id="PF24883"/>
    </source>
</evidence>
<dbReference type="PANTHER" id="PTHR10039:SF17">
    <property type="entry name" value="FUNGAL STAND N-TERMINAL GOODBYE DOMAIN-CONTAINING PROTEIN-RELATED"/>
    <property type="match status" value="1"/>
</dbReference>
<evidence type="ECO:0000313" key="4">
    <source>
        <dbReference type="EMBL" id="KAJ7206392.1"/>
    </source>
</evidence>
<keyword evidence="5" id="KW-1185">Reference proteome</keyword>
<dbReference type="Gene3D" id="3.40.50.300">
    <property type="entry name" value="P-loop containing nucleotide triphosphate hydrolases"/>
    <property type="match status" value="1"/>
</dbReference>
<feature type="compositionally biased region" description="Low complexity" evidence="2">
    <location>
        <begin position="50"/>
        <end position="66"/>
    </location>
</feature>
<dbReference type="Proteomes" id="UP001219525">
    <property type="component" value="Unassembled WGS sequence"/>
</dbReference>
<dbReference type="AlphaFoldDB" id="A0AAD6VD45"/>
<sequence length="786" mass="87742">MDSRPNDTRSLTHISGGTFYEVAGSVNQTFYSYAPHGPSAVNAGPIASGGSSLVVRSQRSSRQASGTPYATRPAAHGGRNRSTHNQVADNDHGSQQDTTYQQLSQHEIISSPYATPSHHITYPQQADNNHSFQNTTYRVRGDMTVASYNGESALDFLHRHVVTEALHNSGESFPEPACHPGTRTKFMNDLMDWATDPKAKPVLWLYGTAGAGKSAVAQEFASKCSTQGCLGASFFFRRGHPKRGTWDGLINTIAYQLAIVIPEFAIPLQQIINSNRLIANHSIPLQFQKSLIETFRRMSQTSFPIPIVVLDGLDECADIKNQQQILHLFLSGIQARHLPLRLLVASRPETHLRNILDAGSTSVICSRKCLNADDTAYNDIRTYLRDEFSRISSEFLDQGVALGASWPGTEVLEQLVGRSSGVFIYAKTAIRFIDDGRYSHPAVRLAAVVTGSPESTTPLDDLYSTILSVLPHEPLTLRILHIALCSALRPDSLSRSPEDCDLLLGIVPGTARLILSGLHSVLHIPRLSTPYSPFDAVHTLHASFIDYLGDVQRSGKWCIQLPSLERDLLKSTLHFLCNPDFTHRQTLRREATMLVIRLLGKHPLDSDLLDLLRQPLSQDAIMEDPGVWPEESHTRLPPDLIEFWEERNWISEFVHYFTGEKTITPCNQLDPLYTAILTENPGVLWFLQIALFCRRPLSPLPPVFPLRQAFRACGLTCRDLKPLLSLRKLGYPAYIVAAIRDFLSDSRRAGDLHVPPEVIYEQWMLKWIKFAQQPLDLEGEQLICLE</sequence>
<evidence type="ECO:0000256" key="2">
    <source>
        <dbReference type="SAM" id="MobiDB-lite"/>
    </source>
</evidence>
<proteinExistence type="predicted"/>
<dbReference type="SUPFAM" id="SSF52540">
    <property type="entry name" value="P-loop containing nucleoside triphosphate hydrolases"/>
    <property type="match status" value="1"/>
</dbReference>
<organism evidence="4 5">
    <name type="scientific">Mycena pura</name>
    <dbReference type="NCBI Taxonomy" id="153505"/>
    <lineage>
        <taxon>Eukaryota</taxon>
        <taxon>Fungi</taxon>
        <taxon>Dikarya</taxon>
        <taxon>Basidiomycota</taxon>
        <taxon>Agaricomycotina</taxon>
        <taxon>Agaricomycetes</taxon>
        <taxon>Agaricomycetidae</taxon>
        <taxon>Agaricales</taxon>
        <taxon>Marasmiineae</taxon>
        <taxon>Mycenaceae</taxon>
        <taxon>Mycena</taxon>
    </lineage>
</organism>
<accession>A0AAD6VD45</accession>
<gene>
    <name evidence="4" type="ORF">GGX14DRAFT_457693</name>
</gene>
<dbReference type="PANTHER" id="PTHR10039">
    <property type="entry name" value="AMELOGENIN"/>
    <property type="match status" value="1"/>
</dbReference>
<reference evidence="4" key="1">
    <citation type="submission" date="2023-03" db="EMBL/GenBank/DDBJ databases">
        <title>Massive genome expansion in bonnet fungi (Mycena s.s.) driven by repeated elements and novel gene families across ecological guilds.</title>
        <authorList>
            <consortium name="Lawrence Berkeley National Laboratory"/>
            <person name="Harder C.B."/>
            <person name="Miyauchi S."/>
            <person name="Viragh M."/>
            <person name="Kuo A."/>
            <person name="Thoen E."/>
            <person name="Andreopoulos B."/>
            <person name="Lu D."/>
            <person name="Skrede I."/>
            <person name="Drula E."/>
            <person name="Henrissat B."/>
            <person name="Morin E."/>
            <person name="Kohler A."/>
            <person name="Barry K."/>
            <person name="LaButti K."/>
            <person name="Morin E."/>
            <person name="Salamov A."/>
            <person name="Lipzen A."/>
            <person name="Mereny Z."/>
            <person name="Hegedus B."/>
            <person name="Baldrian P."/>
            <person name="Stursova M."/>
            <person name="Weitz H."/>
            <person name="Taylor A."/>
            <person name="Grigoriev I.V."/>
            <person name="Nagy L.G."/>
            <person name="Martin F."/>
            <person name="Kauserud H."/>
        </authorList>
    </citation>
    <scope>NUCLEOTIDE SEQUENCE</scope>
    <source>
        <strain evidence="4">9144</strain>
    </source>
</reference>
<feature type="region of interest" description="Disordered" evidence="2">
    <location>
        <begin position="50"/>
        <end position="103"/>
    </location>
</feature>
<evidence type="ECO:0000256" key="1">
    <source>
        <dbReference type="ARBA" id="ARBA00022737"/>
    </source>
</evidence>
<dbReference type="InterPro" id="IPR056884">
    <property type="entry name" value="NPHP3-like_N"/>
</dbReference>
<comment type="caution">
    <text evidence="4">The sequence shown here is derived from an EMBL/GenBank/DDBJ whole genome shotgun (WGS) entry which is preliminary data.</text>
</comment>
<protein>
    <recommendedName>
        <fullName evidence="3">Nephrocystin 3-like N-terminal domain-containing protein</fullName>
    </recommendedName>
</protein>